<evidence type="ECO:0000256" key="1">
    <source>
        <dbReference type="ARBA" id="ARBA00003761"/>
    </source>
</evidence>
<dbReference type="NCBIfam" id="NF006367">
    <property type="entry name" value="PRK08591.1"/>
    <property type="match status" value="1"/>
</dbReference>
<dbReference type="RefSeq" id="WP_133619558.1">
    <property type="nucleotide sequence ID" value="NZ_SNZE01000007.1"/>
</dbReference>
<comment type="caution">
    <text evidence="10">The sequence shown here is derived from an EMBL/GenBank/DDBJ whole genome shotgun (WGS) entry which is preliminary data.</text>
</comment>
<evidence type="ECO:0000313" key="10">
    <source>
        <dbReference type="EMBL" id="TDR31851.1"/>
    </source>
</evidence>
<keyword evidence="3" id="KW-0436">Ligase</keyword>
<dbReference type="GO" id="GO:0046872">
    <property type="term" value="F:metal ion binding"/>
    <property type="evidence" value="ECO:0007669"/>
    <property type="project" value="InterPro"/>
</dbReference>
<keyword evidence="11" id="KW-1185">Reference proteome</keyword>
<dbReference type="EMBL" id="SNZE01000007">
    <property type="protein sequence ID" value="TDR31851.1"/>
    <property type="molecule type" value="Genomic_DNA"/>
</dbReference>
<dbReference type="PROSITE" id="PS00866">
    <property type="entry name" value="CPSASE_1"/>
    <property type="match status" value="1"/>
</dbReference>
<dbReference type="PANTHER" id="PTHR48095">
    <property type="entry name" value="PYRUVATE CARBOXYLASE SUBUNIT A"/>
    <property type="match status" value="1"/>
</dbReference>
<evidence type="ECO:0000256" key="7">
    <source>
        <dbReference type="PROSITE-ProRule" id="PRU00409"/>
    </source>
</evidence>
<keyword evidence="4 7" id="KW-0547">Nucleotide-binding</keyword>
<evidence type="ECO:0000259" key="9">
    <source>
        <dbReference type="PROSITE" id="PS50979"/>
    </source>
</evidence>
<dbReference type="PROSITE" id="PS50975">
    <property type="entry name" value="ATP_GRASP"/>
    <property type="match status" value="1"/>
</dbReference>
<dbReference type="InterPro" id="IPR011761">
    <property type="entry name" value="ATP-grasp"/>
</dbReference>
<comment type="function">
    <text evidence="1">This protein is a component of the acetyl coenzyme A carboxylase complex; first, biotin carboxylase catalyzes the carboxylation of the carrier protein and then the transcarboxylase transfers the carboxyl group to form malonyl-CoA.</text>
</comment>
<dbReference type="Proteomes" id="UP000294480">
    <property type="component" value="Unassembled WGS sequence"/>
</dbReference>
<dbReference type="InterPro" id="IPR051602">
    <property type="entry name" value="ACC_Biotin_Carboxylase"/>
</dbReference>
<dbReference type="InterPro" id="IPR011764">
    <property type="entry name" value="Biotin_carboxylation_dom"/>
</dbReference>
<name>A0A4R6Y8X7_9BURK</name>
<evidence type="ECO:0000256" key="6">
    <source>
        <dbReference type="ARBA" id="ARBA00048600"/>
    </source>
</evidence>
<dbReference type="InterPro" id="IPR005479">
    <property type="entry name" value="CPAse_ATP-bd"/>
</dbReference>
<feature type="domain" description="ATP-grasp" evidence="8">
    <location>
        <begin position="122"/>
        <end position="319"/>
    </location>
</feature>
<dbReference type="SMART" id="SM00878">
    <property type="entry name" value="Biotin_carb_C"/>
    <property type="match status" value="1"/>
</dbReference>
<dbReference type="Pfam" id="PF00289">
    <property type="entry name" value="Biotin_carb_N"/>
    <property type="match status" value="1"/>
</dbReference>
<dbReference type="PANTHER" id="PTHR48095:SF2">
    <property type="entry name" value="BIOTIN CARBOXYLASE, CHLOROPLASTIC"/>
    <property type="match status" value="1"/>
</dbReference>
<dbReference type="SUPFAM" id="SSF56059">
    <property type="entry name" value="Glutathione synthetase ATP-binding domain-like"/>
    <property type="match status" value="1"/>
</dbReference>
<evidence type="ECO:0000259" key="8">
    <source>
        <dbReference type="PROSITE" id="PS50975"/>
    </source>
</evidence>
<reference evidence="10 11" key="1">
    <citation type="submission" date="2019-03" db="EMBL/GenBank/DDBJ databases">
        <title>Genomic Encyclopedia of Type Strains, Phase IV (KMG-IV): sequencing the most valuable type-strain genomes for metagenomic binning, comparative biology and taxonomic classification.</title>
        <authorList>
            <person name="Goeker M."/>
        </authorList>
    </citation>
    <scope>NUCLEOTIDE SEQUENCE [LARGE SCALE GENOMIC DNA]</scope>
    <source>
        <strain evidence="10 11">DSM 102852</strain>
    </source>
</reference>
<dbReference type="SUPFAM" id="SSF52440">
    <property type="entry name" value="PreATP-grasp domain"/>
    <property type="match status" value="1"/>
</dbReference>
<dbReference type="PROSITE" id="PS50979">
    <property type="entry name" value="BC"/>
    <property type="match status" value="1"/>
</dbReference>
<accession>A0A4R6Y8X7</accession>
<dbReference type="PROSITE" id="PS00867">
    <property type="entry name" value="CPSASE_2"/>
    <property type="match status" value="1"/>
</dbReference>
<proteinExistence type="predicted"/>
<sequence length="459" mass="50493">MREIKKLLICARGEIALRILRSAKEMGMTCVVAHSSADETSLPVKWADEAVNLGAPHAKKSYLNQDLIIQAALDAGADAIHPGYGFLSENADFARKVVEANLIFVGPQHELIAQMGNKAQAIETAKKAGVPVVPGSDGLVQTIEAALAAANDVGYPILIKAAAGGGGRGIRVAYNADELQAQIPQSQQEALAAFGDAGVYLERYIARARHIEVQILGDGDNAVHLFERDCSLQRRRQKIWEEAPAQILSEETRQKLLESAVKLAKKVKYKSAGTLEYLYDVDTQEFFFIEMNTRIQVEHTITEEICGVDLIKAMLLIAQGHALPYQQNDIQMRGHAIEIRINAENPDNNFMPSPGTLTEVVWPLGAGVRIDSMAYSGYTIPPYYDSLIGKLIIWAEDRPSALARLHRALDEIKVAGVHTTLPFFKSLLSVNDVQKNDFHTVWVEQWMNHCSSASQKEAS</sequence>
<evidence type="ECO:0000256" key="5">
    <source>
        <dbReference type="ARBA" id="ARBA00022840"/>
    </source>
</evidence>
<dbReference type="GO" id="GO:0004075">
    <property type="term" value="F:biotin carboxylase activity"/>
    <property type="evidence" value="ECO:0007669"/>
    <property type="project" value="UniProtKB-EC"/>
</dbReference>
<evidence type="ECO:0000256" key="2">
    <source>
        <dbReference type="ARBA" id="ARBA00013263"/>
    </source>
</evidence>
<protein>
    <recommendedName>
        <fullName evidence="2">biotin carboxylase</fullName>
        <ecNumber evidence="2">6.3.4.14</ecNumber>
    </recommendedName>
</protein>
<dbReference type="InterPro" id="IPR011054">
    <property type="entry name" value="Rudment_hybrid_motif"/>
</dbReference>
<dbReference type="InterPro" id="IPR005482">
    <property type="entry name" value="Biotin_COase_C"/>
</dbReference>
<keyword evidence="5 7" id="KW-0067">ATP-binding</keyword>
<dbReference type="AlphaFoldDB" id="A0A4R6Y8X7"/>
<dbReference type="InterPro" id="IPR016185">
    <property type="entry name" value="PreATP-grasp_dom_sf"/>
</dbReference>
<dbReference type="EC" id="6.3.4.14" evidence="2"/>
<feature type="domain" description="Biotin carboxylation" evidence="9">
    <location>
        <begin position="3"/>
        <end position="448"/>
    </location>
</feature>
<dbReference type="FunFam" id="3.30.1490.20:FF:000018">
    <property type="entry name" value="Biotin carboxylase"/>
    <property type="match status" value="1"/>
</dbReference>
<organism evidence="10 11">
    <name type="scientific">Hydromonas duriensis</name>
    <dbReference type="NCBI Taxonomy" id="1527608"/>
    <lineage>
        <taxon>Bacteria</taxon>
        <taxon>Pseudomonadati</taxon>
        <taxon>Pseudomonadota</taxon>
        <taxon>Betaproteobacteria</taxon>
        <taxon>Burkholderiales</taxon>
        <taxon>Burkholderiaceae</taxon>
        <taxon>Hydromonas</taxon>
    </lineage>
</organism>
<dbReference type="InterPro" id="IPR005481">
    <property type="entry name" value="BC-like_N"/>
</dbReference>
<dbReference type="Gene3D" id="3.30.470.20">
    <property type="entry name" value="ATP-grasp fold, B domain"/>
    <property type="match status" value="1"/>
</dbReference>
<dbReference type="Pfam" id="PF02786">
    <property type="entry name" value="CPSase_L_D2"/>
    <property type="match status" value="1"/>
</dbReference>
<comment type="catalytic activity">
    <reaction evidence="6">
        <text>N(6)-biotinyl-L-lysyl-[protein] + hydrogencarbonate + ATP = N(6)-carboxybiotinyl-L-lysyl-[protein] + ADP + phosphate + H(+)</text>
        <dbReference type="Rhea" id="RHEA:13501"/>
        <dbReference type="Rhea" id="RHEA-COMP:10505"/>
        <dbReference type="Rhea" id="RHEA-COMP:10506"/>
        <dbReference type="ChEBI" id="CHEBI:15378"/>
        <dbReference type="ChEBI" id="CHEBI:17544"/>
        <dbReference type="ChEBI" id="CHEBI:30616"/>
        <dbReference type="ChEBI" id="CHEBI:43474"/>
        <dbReference type="ChEBI" id="CHEBI:83144"/>
        <dbReference type="ChEBI" id="CHEBI:83145"/>
        <dbReference type="ChEBI" id="CHEBI:456216"/>
        <dbReference type="EC" id="6.3.4.14"/>
    </reaction>
</comment>
<dbReference type="OrthoDB" id="9803706at2"/>
<evidence type="ECO:0000256" key="3">
    <source>
        <dbReference type="ARBA" id="ARBA00022598"/>
    </source>
</evidence>
<dbReference type="SUPFAM" id="SSF51246">
    <property type="entry name" value="Rudiment single hybrid motif"/>
    <property type="match status" value="1"/>
</dbReference>
<evidence type="ECO:0000313" key="11">
    <source>
        <dbReference type="Proteomes" id="UP000294480"/>
    </source>
</evidence>
<dbReference type="NCBIfam" id="NF009471">
    <property type="entry name" value="PRK12833.1"/>
    <property type="match status" value="1"/>
</dbReference>
<dbReference type="Pfam" id="PF02785">
    <property type="entry name" value="Biotin_carb_C"/>
    <property type="match status" value="1"/>
</dbReference>
<evidence type="ECO:0000256" key="4">
    <source>
        <dbReference type="ARBA" id="ARBA00022741"/>
    </source>
</evidence>
<dbReference type="GO" id="GO:0005524">
    <property type="term" value="F:ATP binding"/>
    <property type="evidence" value="ECO:0007669"/>
    <property type="project" value="UniProtKB-UniRule"/>
</dbReference>
<gene>
    <name evidence="10" type="ORF">DFR44_10768</name>
</gene>